<dbReference type="RefSeq" id="WP_271021025.1">
    <property type="nucleotide sequence ID" value="NZ_JAQHXR010000002.1"/>
</dbReference>
<sequence length="214" mass="24740">MNTCVMTEINEALEIPRLNDITLNVIDSFVEKKNLKSGKCNIFDELTSEEYILKGWEAFCSLVDVEKLINGEFKKASEEIADIIILKGGLLNGITQTIQNKDEYKPVAFFYEISLWDGAYHKQSLFTLLFKKHKNITLKDVFDDFMLHLASEDLNSFDRDSYYAILDGKRSVETHLFETFGKDYNLKLDRMYGVGICNEILSYYNSAKRKHQLA</sequence>
<evidence type="ECO:0000313" key="1">
    <source>
        <dbReference type="EMBL" id="MDA3968727.1"/>
    </source>
</evidence>
<evidence type="ECO:0000313" key="2">
    <source>
        <dbReference type="Proteomes" id="UP001210261"/>
    </source>
</evidence>
<organism evidence="1 2">
    <name type="scientific">Helicobacter ibis</name>
    <dbReference type="NCBI Taxonomy" id="2962633"/>
    <lineage>
        <taxon>Bacteria</taxon>
        <taxon>Pseudomonadati</taxon>
        <taxon>Campylobacterota</taxon>
        <taxon>Epsilonproteobacteria</taxon>
        <taxon>Campylobacterales</taxon>
        <taxon>Helicobacteraceae</taxon>
        <taxon>Helicobacter</taxon>
    </lineage>
</organism>
<comment type="caution">
    <text evidence="1">The sequence shown here is derived from an EMBL/GenBank/DDBJ whole genome shotgun (WGS) entry which is preliminary data.</text>
</comment>
<keyword evidence="2" id="KW-1185">Reference proteome</keyword>
<protein>
    <recommendedName>
        <fullName evidence="3">Restriction endonuclease</fullName>
    </recommendedName>
</protein>
<accession>A0ABT4VDP5</accession>
<reference evidence="1 2" key="1">
    <citation type="submission" date="2023-01" db="EMBL/GenBank/DDBJ databases">
        <title>Description of Helicobacter ibis sp. nov. isolated from faecal droppings of black-faced ibis (Theristicus melanopis).</title>
        <authorList>
            <person name="Lopez-Cantillo M."/>
            <person name="Vidal-Veuthey B."/>
            <person name="Mella A."/>
            <person name="De La Haba R."/>
            <person name="Collado L."/>
        </authorList>
    </citation>
    <scope>NUCLEOTIDE SEQUENCE [LARGE SCALE GENOMIC DNA]</scope>
    <source>
        <strain evidence="1 2">A82</strain>
    </source>
</reference>
<gene>
    <name evidence="1" type="ORF">PF021_03450</name>
</gene>
<evidence type="ECO:0008006" key="3">
    <source>
        <dbReference type="Google" id="ProtNLM"/>
    </source>
</evidence>
<dbReference type="Proteomes" id="UP001210261">
    <property type="component" value="Unassembled WGS sequence"/>
</dbReference>
<proteinExistence type="predicted"/>
<dbReference type="EMBL" id="JAQHXR010000002">
    <property type="protein sequence ID" value="MDA3968727.1"/>
    <property type="molecule type" value="Genomic_DNA"/>
</dbReference>
<name>A0ABT4VDP5_9HELI</name>